<keyword evidence="2" id="KW-1185">Reference proteome</keyword>
<dbReference type="Gene3D" id="3.90.1150.30">
    <property type="match status" value="1"/>
</dbReference>
<dbReference type="RefSeq" id="WP_127161668.1">
    <property type="nucleotide sequence ID" value="NZ_CP029822.1"/>
</dbReference>
<dbReference type="GO" id="GO:0003677">
    <property type="term" value="F:DNA binding"/>
    <property type="evidence" value="ECO:0007669"/>
    <property type="project" value="UniProtKB-KW"/>
</dbReference>
<evidence type="ECO:0000313" key="1">
    <source>
        <dbReference type="EMBL" id="AZS49455.1"/>
    </source>
</evidence>
<evidence type="ECO:0000313" key="2">
    <source>
        <dbReference type="Proteomes" id="UP000273143"/>
    </source>
</evidence>
<dbReference type="AlphaFoldDB" id="A0A3Q9JHC1"/>
<gene>
    <name evidence="1" type="ORF">DM558_01090</name>
</gene>
<dbReference type="InterPro" id="IPR007351">
    <property type="entry name" value="YjbR"/>
</dbReference>
<name>A0A3Q9JHC1_9GAMM</name>
<proteinExistence type="predicted"/>
<dbReference type="Proteomes" id="UP000273143">
    <property type="component" value="Chromosome"/>
</dbReference>
<dbReference type="PANTHER" id="PTHR35145:SF1">
    <property type="entry name" value="CYTOPLASMIC PROTEIN"/>
    <property type="match status" value="1"/>
</dbReference>
<keyword evidence="1" id="KW-0238">DNA-binding</keyword>
<dbReference type="Pfam" id="PF04237">
    <property type="entry name" value="YjbR"/>
    <property type="match status" value="1"/>
</dbReference>
<protein>
    <submittedName>
        <fullName evidence="1">MmcQ/YjbR family DNA-binding protein</fullName>
    </submittedName>
</protein>
<dbReference type="InterPro" id="IPR058532">
    <property type="entry name" value="YjbR/MT2646/Rv2570-like"/>
</dbReference>
<dbReference type="InterPro" id="IPR038056">
    <property type="entry name" value="YjbR-like_sf"/>
</dbReference>
<organism evidence="1 2">
    <name type="scientific">Entomomonas moraniae</name>
    <dbReference type="NCBI Taxonomy" id="2213226"/>
    <lineage>
        <taxon>Bacteria</taxon>
        <taxon>Pseudomonadati</taxon>
        <taxon>Pseudomonadota</taxon>
        <taxon>Gammaproteobacteria</taxon>
        <taxon>Pseudomonadales</taxon>
        <taxon>Pseudomonadaceae</taxon>
        <taxon>Entomomonas</taxon>
    </lineage>
</organism>
<dbReference type="EMBL" id="CP029822">
    <property type="protein sequence ID" value="AZS49455.1"/>
    <property type="molecule type" value="Genomic_DNA"/>
</dbReference>
<dbReference type="SUPFAM" id="SSF142906">
    <property type="entry name" value="YjbR-like"/>
    <property type="match status" value="1"/>
</dbReference>
<dbReference type="KEGG" id="emo:DM558_01090"/>
<dbReference type="PANTHER" id="PTHR35145">
    <property type="entry name" value="CYTOPLASMIC PROTEIN-RELATED"/>
    <property type="match status" value="1"/>
</dbReference>
<accession>A0A3Q9JHC1</accession>
<sequence length="119" mass="13857">MLKRDDIFNYVEKKYDVKPYYAWEKYPSYAVLRHDNDKWFGLIMNVQKEKLGIDGNDSVDVLDLKAPPDIIGSLRLSKDFLPAYHMNKEHWVSILLDGSVPTAQICELIDSSFDLTKMK</sequence>
<reference evidence="2" key="1">
    <citation type="submission" date="2018-06" db="EMBL/GenBank/DDBJ databases">
        <title>Complete genome of Pseudomonas insecticola strain QZS01.</title>
        <authorList>
            <person name="Wang J."/>
            <person name="Su Q."/>
        </authorList>
    </citation>
    <scope>NUCLEOTIDE SEQUENCE [LARGE SCALE GENOMIC DNA]</scope>
    <source>
        <strain evidence="2">QZS01</strain>
    </source>
</reference>